<dbReference type="Proteomes" id="UP000238007">
    <property type="component" value="Unassembled WGS sequence"/>
</dbReference>
<gene>
    <name evidence="2" type="ORF">CLV80_102438</name>
</gene>
<dbReference type="PANTHER" id="PTHR43792:SF1">
    <property type="entry name" value="N-ACETYLTRANSFERASE DOMAIN-CONTAINING PROTEIN"/>
    <property type="match status" value="1"/>
</dbReference>
<feature type="domain" description="N-acetyltransferase" evidence="1">
    <location>
        <begin position="12"/>
        <end position="171"/>
    </location>
</feature>
<dbReference type="GO" id="GO:0016747">
    <property type="term" value="F:acyltransferase activity, transferring groups other than amino-acyl groups"/>
    <property type="evidence" value="ECO:0007669"/>
    <property type="project" value="InterPro"/>
</dbReference>
<keyword evidence="2" id="KW-0808">Transferase</keyword>
<evidence type="ECO:0000313" key="3">
    <source>
        <dbReference type="Proteomes" id="UP000238007"/>
    </source>
</evidence>
<accession>A0A2T0W3L6</accession>
<comment type="caution">
    <text evidence="2">The sequence shown here is derived from an EMBL/GenBank/DDBJ whole genome shotgun (WGS) entry which is preliminary data.</text>
</comment>
<evidence type="ECO:0000259" key="1">
    <source>
        <dbReference type="PROSITE" id="PS51186"/>
    </source>
</evidence>
<sequence>MRRSQTISTTRLFMTPFAPKHADGLFVMNSNPDVMHFLGGPQSREKTEEGITRIQRRWVTHGYSWWTVLLKDTDIVIGAACLQHLAHKEDAPLEIGWRLIPPYQGKGYATEAGQAAMDFGFHRVGVDYICAVADPKNIASQQVMQRLGMTYVGIQTHYDVPCAYYEKSKPA</sequence>
<dbReference type="AlphaFoldDB" id="A0A2T0W3L6"/>
<organism evidence="2 3">
    <name type="scientific">Yoonia maritima</name>
    <dbReference type="NCBI Taxonomy" id="1435347"/>
    <lineage>
        <taxon>Bacteria</taxon>
        <taxon>Pseudomonadati</taxon>
        <taxon>Pseudomonadota</taxon>
        <taxon>Alphaproteobacteria</taxon>
        <taxon>Rhodobacterales</taxon>
        <taxon>Paracoccaceae</taxon>
        <taxon>Yoonia</taxon>
    </lineage>
</organism>
<dbReference type="PROSITE" id="PS51186">
    <property type="entry name" value="GNAT"/>
    <property type="match status" value="1"/>
</dbReference>
<dbReference type="Gene3D" id="3.40.630.30">
    <property type="match status" value="1"/>
</dbReference>
<protein>
    <submittedName>
        <fullName evidence="2">RimJ/RimL family protein N-acetyltransferase</fullName>
    </submittedName>
</protein>
<evidence type="ECO:0000313" key="2">
    <source>
        <dbReference type="EMBL" id="PRY79790.1"/>
    </source>
</evidence>
<dbReference type="InterPro" id="IPR051531">
    <property type="entry name" value="N-acetyltransferase"/>
</dbReference>
<proteinExistence type="predicted"/>
<name>A0A2T0W3L6_9RHOB</name>
<dbReference type="RefSeq" id="WP_243394415.1">
    <property type="nucleotide sequence ID" value="NZ_PVTP01000002.1"/>
</dbReference>
<keyword evidence="3" id="KW-1185">Reference proteome</keyword>
<dbReference type="Pfam" id="PF13302">
    <property type="entry name" value="Acetyltransf_3"/>
    <property type="match status" value="1"/>
</dbReference>
<dbReference type="SUPFAM" id="SSF55729">
    <property type="entry name" value="Acyl-CoA N-acyltransferases (Nat)"/>
    <property type="match status" value="1"/>
</dbReference>
<dbReference type="InterPro" id="IPR016181">
    <property type="entry name" value="Acyl_CoA_acyltransferase"/>
</dbReference>
<reference evidence="2 3" key="1">
    <citation type="submission" date="2018-03" db="EMBL/GenBank/DDBJ databases">
        <title>Genomic Encyclopedia of Archaeal and Bacterial Type Strains, Phase II (KMG-II): from individual species to whole genera.</title>
        <authorList>
            <person name="Goeker M."/>
        </authorList>
    </citation>
    <scope>NUCLEOTIDE SEQUENCE [LARGE SCALE GENOMIC DNA]</scope>
    <source>
        <strain evidence="2 3">DSM 101533</strain>
    </source>
</reference>
<dbReference type="PANTHER" id="PTHR43792">
    <property type="entry name" value="GNAT FAMILY, PUTATIVE (AFU_ORTHOLOGUE AFUA_3G00765)-RELATED-RELATED"/>
    <property type="match status" value="1"/>
</dbReference>
<dbReference type="EMBL" id="PVTP01000002">
    <property type="protein sequence ID" value="PRY79790.1"/>
    <property type="molecule type" value="Genomic_DNA"/>
</dbReference>
<dbReference type="InterPro" id="IPR000182">
    <property type="entry name" value="GNAT_dom"/>
</dbReference>